<feature type="region of interest" description="Disordered" evidence="1">
    <location>
        <begin position="1"/>
        <end position="130"/>
    </location>
</feature>
<dbReference type="PhylomeDB" id="A0A0G4FCG6"/>
<gene>
    <name evidence="2" type="ORF">Cvel_16310</name>
</gene>
<dbReference type="VEuPathDB" id="CryptoDB:Cvel_16310"/>
<dbReference type="AlphaFoldDB" id="A0A0G4FCG6"/>
<organism evidence="2">
    <name type="scientific">Chromera velia CCMP2878</name>
    <dbReference type="NCBI Taxonomy" id="1169474"/>
    <lineage>
        <taxon>Eukaryota</taxon>
        <taxon>Sar</taxon>
        <taxon>Alveolata</taxon>
        <taxon>Colpodellida</taxon>
        <taxon>Chromeraceae</taxon>
        <taxon>Chromera</taxon>
    </lineage>
</organism>
<name>A0A0G4FCG6_9ALVE</name>
<sequence>MLFPDAHTAKGEGEMTDGERSLQERPQELPPSVRLVNIEWQRMEERLKQPEEGPPTEASKRKRHKNTNRWDNPILAATEGEVQSGRSGKRGRGGGRNGRGGTGRGGGRGGAHNHRDTAGEKEDEDTARNQGLLAAASSSSFPVAAAAVATNSEAAGKGSLPPNGLGPVARAMTEAERHAEQATRIQGQAAASSAPVSIPLR</sequence>
<dbReference type="EMBL" id="CDMZ01000277">
    <property type="protein sequence ID" value="CEM10857.1"/>
    <property type="molecule type" value="Genomic_DNA"/>
</dbReference>
<proteinExistence type="predicted"/>
<reference evidence="2" key="1">
    <citation type="submission" date="2014-11" db="EMBL/GenBank/DDBJ databases">
        <authorList>
            <person name="Otto D Thomas"/>
            <person name="Naeem Raeece"/>
        </authorList>
    </citation>
    <scope>NUCLEOTIDE SEQUENCE</scope>
</reference>
<feature type="region of interest" description="Disordered" evidence="1">
    <location>
        <begin position="172"/>
        <end position="201"/>
    </location>
</feature>
<feature type="compositionally biased region" description="Basic and acidic residues" evidence="1">
    <location>
        <begin position="41"/>
        <end position="51"/>
    </location>
</feature>
<feature type="compositionally biased region" description="Gly residues" evidence="1">
    <location>
        <begin position="94"/>
        <end position="110"/>
    </location>
</feature>
<feature type="compositionally biased region" description="Polar residues" evidence="1">
    <location>
        <begin position="183"/>
        <end position="195"/>
    </location>
</feature>
<feature type="compositionally biased region" description="Basic and acidic residues" evidence="1">
    <location>
        <begin position="7"/>
        <end position="27"/>
    </location>
</feature>
<protein>
    <submittedName>
        <fullName evidence="2">Uncharacterized protein</fullName>
    </submittedName>
</protein>
<evidence type="ECO:0000313" key="2">
    <source>
        <dbReference type="EMBL" id="CEM10857.1"/>
    </source>
</evidence>
<accession>A0A0G4FCG6</accession>
<evidence type="ECO:0000256" key="1">
    <source>
        <dbReference type="SAM" id="MobiDB-lite"/>
    </source>
</evidence>